<dbReference type="Pfam" id="PF03466">
    <property type="entry name" value="LysR_substrate"/>
    <property type="match status" value="1"/>
</dbReference>
<dbReference type="EMBL" id="NEVS01000004">
    <property type="protein sequence ID" value="OZI60780.1"/>
    <property type="molecule type" value="Genomic_DNA"/>
</dbReference>
<dbReference type="RefSeq" id="WP_094842186.1">
    <property type="nucleotide sequence ID" value="NZ_NEVS01000004.1"/>
</dbReference>
<dbReference type="GO" id="GO:0003700">
    <property type="term" value="F:DNA-binding transcription factor activity"/>
    <property type="evidence" value="ECO:0007669"/>
    <property type="project" value="InterPro"/>
</dbReference>
<dbReference type="InterPro" id="IPR005119">
    <property type="entry name" value="LysR_subst-bd"/>
</dbReference>
<dbReference type="OrthoDB" id="8715249at2"/>
<feature type="domain" description="HTH lysR-type" evidence="5">
    <location>
        <begin position="1"/>
        <end position="58"/>
    </location>
</feature>
<proteinExistence type="inferred from homology"/>
<evidence type="ECO:0000313" key="7">
    <source>
        <dbReference type="Proteomes" id="UP000215767"/>
    </source>
</evidence>
<keyword evidence="2" id="KW-0805">Transcription regulation</keyword>
<dbReference type="SUPFAM" id="SSF46785">
    <property type="entry name" value="Winged helix' DNA-binding domain"/>
    <property type="match status" value="1"/>
</dbReference>
<evidence type="ECO:0000256" key="4">
    <source>
        <dbReference type="ARBA" id="ARBA00023163"/>
    </source>
</evidence>
<comment type="similarity">
    <text evidence="1">Belongs to the LysR transcriptional regulatory family.</text>
</comment>
<dbReference type="InterPro" id="IPR036390">
    <property type="entry name" value="WH_DNA-bd_sf"/>
</dbReference>
<keyword evidence="3" id="KW-0238">DNA-binding</keyword>
<name>A0A261UHT4_9BORD</name>
<dbReference type="PROSITE" id="PS50931">
    <property type="entry name" value="HTH_LYSR"/>
    <property type="match status" value="1"/>
</dbReference>
<gene>
    <name evidence="6" type="ORF">CAL28_15485</name>
</gene>
<dbReference type="Proteomes" id="UP000215767">
    <property type="component" value="Unassembled WGS sequence"/>
</dbReference>
<evidence type="ECO:0000256" key="3">
    <source>
        <dbReference type="ARBA" id="ARBA00023125"/>
    </source>
</evidence>
<dbReference type="PANTHER" id="PTHR30126">
    <property type="entry name" value="HTH-TYPE TRANSCRIPTIONAL REGULATOR"/>
    <property type="match status" value="1"/>
</dbReference>
<evidence type="ECO:0000313" key="6">
    <source>
        <dbReference type="EMBL" id="OZI60780.1"/>
    </source>
</evidence>
<protein>
    <recommendedName>
        <fullName evidence="5">HTH lysR-type domain-containing protein</fullName>
    </recommendedName>
</protein>
<keyword evidence="7" id="KW-1185">Reference proteome</keyword>
<dbReference type="PANTHER" id="PTHR30126:SF2">
    <property type="entry name" value="HTH-TYPE TRANSCRIPTIONAL REGULATOR YJIE"/>
    <property type="match status" value="1"/>
</dbReference>
<reference evidence="7" key="1">
    <citation type="submission" date="2017-05" db="EMBL/GenBank/DDBJ databases">
        <title>Complete and WGS of Bordetella genogroups.</title>
        <authorList>
            <person name="Spilker T."/>
            <person name="Lipuma J."/>
        </authorList>
    </citation>
    <scope>NUCLEOTIDE SEQUENCE [LARGE SCALE GENOMIC DNA]</scope>
    <source>
        <strain evidence="7">AU8856</strain>
    </source>
</reference>
<dbReference type="PRINTS" id="PR00039">
    <property type="entry name" value="HTHLYSR"/>
</dbReference>
<dbReference type="FunFam" id="1.10.10.10:FF:000001">
    <property type="entry name" value="LysR family transcriptional regulator"/>
    <property type="match status" value="1"/>
</dbReference>
<dbReference type="SUPFAM" id="SSF53850">
    <property type="entry name" value="Periplasmic binding protein-like II"/>
    <property type="match status" value="1"/>
</dbReference>
<evidence type="ECO:0000256" key="1">
    <source>
        <dbReference type="ARBA" id="ARBA00009437"/>
    </source>
</evidence>
<evidence type="ECO:0000259" key="5">
    <source>
        <dbReference type="PROSITE" id="PS50931"/>
    </source>
</evidence>
<accession>A0A261UHT4</accession>
<dbReference type="InterPro" id="IPR036388">
    <property type="entry name" value="WH-like_DNA-bd_sf"/>
</dbReference>
<dbReference type="InterPro" id="IPR000847">
    <property type="entry name" value="LysR_HTH_N"/>
</dbReference>
<dbReference type="GO" id="GO:0000976">
    <property type="term" value="F:transcription cis-regulatory region binding"/>
    <property type="evidence" value="ECO:0007669"/>
    <property type="project" value="TreeGrafter"/>
</dbReference>
<organism evidence="6 7">
    <name type="scientific">Bordetella genomosp. 11</name>
    <dbReference type="NCBI Taxonomy" id="1416808"/>
    <lineage>
        <taxon>Bacteria</taxon>
        <taxon>Pseudomonadati</taxon>
        <taxon>Pseudomonadota</taxon>
        <taxon>Betaproteobacteria</taxon>
        <taxon>Burkholderiales</taxon>
        <taxon>Alcaligenaceae</taxon>
        <taxon>Bordetella</taxon>
    </lineage>
</organism>
<keyword evidence="4" id="KW-0804">Transcription</keyword>
<comment type="caution">
    <text evidence="6">The sequence shown here is derived from an EMBL/GenBank/DDBJ whole genome shotgun (WGS) entry which is preliminary data.</text>
</comment>
<dbReference type="AlphaFoldDB" id="A0A261UHT4"/>
<dbReference type="Pfam" id="PF00126">
    <property type="entry name" value="HTH_1"/>
    <property type="match status" value="1"/>
</dbReference>
<dbReference type="Gene3D" id="1.10.10.10">
    <property type="entry name" value="Winged helix-like DNA-binding domain superfamily/Winged helix DNA-binding domain"/>
    <property type="match status" value="1"/>
</dbReference>
<evidence type="ECO:0000256" key="2">
    <source>
        <dbReference type="ARBA" id="ARBA00023015"/>
    </source>
</evidence>
<sequence length="312" mass="34006">MELKWLADFLSVAETQSFSRAAGLRHVTQSALSRRIQQLEQWLGVSLFDRTVTPVRLSRSGEDLLPRARELLHLLQTTRAEIGRQETVVEDVLSFSMLSTLSLTFFPNWVQSLGDACGSFSWRLNDAHTPMAENVASLASGESDFLLTYAHPLVPLGMDAASYPFHSLGYEKVLPVSVPDRDGKPVHAIRKDGPAIRYLSYGPSAFLGNALREVLAQRPLPLKTVYQNAVGAGLKAMALTGAGAAWIAESLVRAELDAGTLVAAGDGSWTLDAEIRIYRSLANSRPVVERFWSAVGASLARRQSEDWIGAAA</sequence>